<accession>A0A2A2H8Y0</accession>
<keyword evidence="2" id="KW-1185">Reference proteome</keyword>
<protein>
    <submittedName>
        <fullName evidence="1">Uncharacterized protein</fullName>
    </submittedName>
</protein>
<gene>
    <name evidence="1" type="ORF">ASJ80_13775</name>
</gene>
<dbReference type="AlphaFoldDB" id="A0A2A2H8Y0"/>
<dbReference type="RefSeq" id="WP_069583375.1">
    <property type="nucleotide sequence ID" value="NZ_LMVM01000001.1"/>
</dbReference>
<comment type="caution">
    <text evidence="1">The sequence shown here is derived from an EMBL/GenBank/DDBJ whole genome shotgun (WGS) entry which is preliminary data.</text>
</comment>
<dbReference type="OrthoDB" id="98447at2157"/>
<reference evidence="1 2" key="1">
    <citation type="journal article" date="2017" name="BMC Genomics">
        <title>Genomic analysis of methanogenic archaea reveals a shift towards energy conservation.</title>
        <authorList>
            <person name="Gilmore S.P."/>
            <person name="Henske J.K."/>
            <person name="Sexton J.A."/>
            <person name="Solomon K.V."/>
            <person name="Seppala S."/>
            <person name="Yoo J.I."/>
            <person name="Huyett L.M."/>
            <person name="Pressman A."/>
            <person name="Cogan J.Z."/>
            <person name="Kivenson V."/>
            <person name="Peng X."/>
            <person name="Tan Y."/>
            <person name="Valentine D.L."/>
            <person name="O'Malley M.A."/>
        </authorList>
    </citation>
    <scope>NUCLEOTIDE SEQUENCE [LARGE SCALE GENOMIC DNA]</scope>
    <source>
        <strain evidence="1 2">M.o.H.</strain>
    </source>
</reference>
<dbReference type="EMBL" id="LMVM01000001">
    <property type="protein sequence ID" value="PAV05921.1"/>
    <property type="molecule type" value="Genomic_DNA"/>
</dbReference>
<name>A0A2A2H8Y0_METBR</name>
<evidence type="ECO:0000313" key="1">
    <source>
        <dbReference type="EMBL" id="PAV05921.1"/>
    </source>
</evidence>
<sequence>MKQFLITPAAGKRLIAKALAKHSVITEAVKSGTVVIIAGTTNGYAAEEILSSIDQLEGFSRKRFFRGIVLPPGGPVTSAGRVKDESGFHGDVIIKDGIWQKGLTIFDVVDDLKKGDVILKGANALNLPLRQAGIYIGDPFGGTIGAALPAVVGRRVRLILPAGIEKRVYSDLNDLASRLNVPGAHGPRLLPVTGEIFTEIDAISLLTGAKAELVAGGGVSGAEGSIWLAVSGKEEQIKSAEDLLNSVACEPFFEF</sequence>
<evidence type="ECO:0000313" key="2">
    <source>
        <dbReference type="Proteomes" id="UP000217784"/>
    </source>
</evidence>
<proteinExistence type="predicted"/>
<dbReference type="Proteomes" id="UP000217784">
    <property type="component" value="Unassembled WGS sequence"/>
</dbReference>
<organism evidence="1 2">
    <name type="scientific">Methanobacterium bryantii</name>
    <dbReference type="NCBI Taxonomy" id="2161"/>
    <lineage>
        <taxon>Archaea</taxon>
        <taxon>Methanobacteriati</taxon>
        <taxon>Methanobacteriota</taxon>
        <taxon>Methanomada group</taxon>
        <taxon>Methanobacteria</taxon>
        <taxon>Methanobacteriales</taxon>
        <taxon>Methanobacteriaceae</taxon>
        <taxon>Methanobacterium</taxon>
    </lineage>
</organism>